<dbReference type="Proteomes" id="UP000276133">
    <property type="component" value="Unassembled WGS sequence"/>
</dbReference>
<feature type="signal peptide" evidence="1">
    <location>
        <begin position="1"/>
        <end position="19"/>
    </location>
</feature>
<keyword evidence="1" id="KW-0732">Signal</keyword>
<dbReference type="OrthoDB" id="9969938at2759"/>
<protein>
    <submittedName>
        <fullName evidence="2">Uncharacterized protein</fullName>
    </submittedName>
</protein>
<comment type="caution">
    <text evidence="2">The sequence shown here is derived from an EMBL/GenBank/DDBJ whole genome shotgun (WGS) entry which is preliminary data.</text>
</comment>
<evidence type="ECO:0000256" key="1">
    <source>
        <dbReference type="SAM" id="SignalP"/>
    </source>
</evidence>
<evidence type="ECO:0000313" key="2">
    <source>
        <dbReference type="EMBL" id="RNA17903.1"/>
    </source>
</evidence>
<dbReference type="AlphaFoldDB" id="A0A3M7R2V0"/>
<name>A0A3M7R2V0_BRAPC</name>
<evidence type="ECO:0000313" key="3">
    <source>
        <dbReference type="Proteomes" id="UP000276133"/>
    </source>
</evidence>
<dbReference type="EMBL" id="REGN01004349">
    <property type="protein sequence ID" value="RNA17903.1"/>
    <property type="molecule type" value="Genomic_DNA"/>
</dbReference>
<gene>
    <name evidence="2" type="ORF">BpHYR1_013948</name>
</gene>
<organism evidence="2 3">
    <name type="scientific">Brachionus plicatilis</name>
    <name type="common">Marine rotifer</name>
    <name type="synonym">Brachionus muelleri</name>
    <dbReference type="NCBI Taxonomy" id="10195"/>
    <lineage>
        <taxon>Eukaryota</taxon>
        <taxon>Metazoa</taxon>
        <taxon>Spiralia</taxon>
        <taxon>Gnathifera</taxon>
        <taxon>Rotifera</taxon>
        <taxon>Eurotatoria</taxon>
        <taxon>Monogononta</taxon>
        <taxon>Pseudotrocha</taxon>
        <taxon>Ploima</taxon>
        <taxon>Brachionidae</taxon>
        <taxon>Brachionus</taxon>
    </lineage>
</organism>
<feature type="chain" id="PRO_5018240128" evidence="1">
    <location>
        <begin position="20"/>
        <end position="107"/>
    </location>
</feature>
<reference evidence="2 3" key="1">
    <citation type="journal article" date="2018" name="Sci. Rep.">
        <title>Genomic signatures of local adaptation to the degree of environmental predictability in rotifers.</title>
        <authorList>
            <person name="Franch-Gras L."/>
            <person name="Hahn C."/>
            <person name="Garcia-Roger E.M."/>
            <person name="Carmona M.J."/>
            <person name="Serra M."/>
            <person name="Gomez A."/>
        </authorList>
    </citation>
    <scope>NUCLEOTIDE SEQUENCE [LARGE SCALE GENOMIC DNA]</scope>
    <source>
        <strain evidence="2">HYR1</strain>
    </source>
</reference>
<sequence length="107" mass="12506">MKTEIALMVIIGLFVTINAFPSNEHLPYNQRSFDTFDMAMMDTDPFYDYERIQDLRNRFALMDSRDLIPSIDFAKAKRGRQCLWKICSWSLEKSKKNSEPSSVSIDN</sequence>
<accession>A0A3M7R2V0</accession>
<keyword evidence="3" id="KW-1185">Reference proteome</keyword>
<proteinExistence type="predicted"/>